<feature type="compositionally biased region" description="Low complexity" evidence="1">
    <location>
        <begin position="16"/>
        <end position="26"/>
    </location>
</feature>
<reference evidence="2 3" key="1">
    <citation type="journal article" date="2019" name="BMC Genomics">
        <title>New insights from Opisthorchis felineus genome: update on genomics of the epidemiologically important liver flukes.</title>
        <authorList>
            <person name="Ershov N.I."/>
            <person name="Mordvinov V.A."/>
            <person name="Prokhortchouk E.B."/>
            <person name="Pakharukova M.Y."/>
            <person name="Gunbin K.V."/>
            <person name="Ustyantsev K."/>
            <person name="Genaev M.A."/>
            <person name="Blinov A.G."/>
            <person name="Mazur A."/>
            <person name="Boulygina E."/>
            <person name="Tsygankova S."/>
            <person name="Khrameeva E."/>
            <person name="Chekanov N."/>
            <person name="Fan G."/>
            <person name="Xiao A."/>
            <person name="Zhang H."/>
            <person name="Xu X."/>
            <person name="Yang H."/>
            <person name="Solovyev V."/>
            <person name="Lee S.M."/>
            <person name="Liu X."/>
            <person name="Afonnikov D.A."/>
            <person name="Skryabin K.G."/>
        </authorList>
    </citation>
    <scope>NUCLEOTIDE SEQUENCE [LARGE SCALE GENOMIC DNA]</scope>
    <source>
        <strain evidence="2">AK-0245</strain>
        <tissue evidence="2">Whole organism</tissue>
    </source>
</reference>
<dbReference type="STRING" id="147828.A0A4S2MAR1"/>
<protein>
    <submittedName>
        <fullName evidence="2">Uncharacterized protein</fullName>
    </submittedName>
</protein>
<evidence type="ECO:0000313" key="2">
    <source>
        <dbReference type="EMBL" id="TGZ73613.1"/>
    </source>
</evidence>
<dbReference type="AlphaFoldDB" id="A0A4S2MAR1"/>
<evidence type="ECO:0000313" key="3">
    <source>
        <dbReference type="Proteomes" id="UP000308267"/>
    </source>
</evidence>
<proteinExistence type="predicted"/>
<feature type="region of interest" description="Disordered" evidence="1">
    <location>
        <begin position="109"/>
        <end position="129"/>
    </location>
</feature>
<accession>A0A4S2MAR1</accession>
<gene>
    <name evidence="2" type="ORF">CRM22_001413</name>
</gene>
<feature type="non-terminal residue" evidence="2">
    <location>
        <position position="129"/>
    </location>
</feature>
<evidence type="ECO:0000256" key="1">
    <source>
        <dbReference type="SAM" id="MobiDB-lite"/>
    </source>
</evidence>
<comment type="caution">
    <text evidence="2">The sequence shown here is derived from an EMBL/GenBank/DDBJ whole genome shotgun (WGS) entry which is preliminary data.</text>
</comment>
<name>A0A4S2MAR1_OPIFE</name>
<feature type="region of interest" description="Disordered" evidence="1">
    <location>
        <begin position="1"/>
        <end position="34"/>
    </location>
</feature>
<sequence length="129" mass="13596">MKTLRIPTSHLESESKTSTSTLATSTPVHTSTSGISLNVQKPTVISPTLVANVGQPQGYRPVHLILIPTSSSAGLTQYIVSPNVANSTPKNNLTLTDRPQIPPDVLVTSAQTKQHASADTSGQTGQEIR</sequence>
<dbReference type="EMBL" id="SJOL01002505">
    <property type="protein sequence ID" value="TGZ73613.1"/>
    <property type="molecule type" value="Genomic_DNA"/>
</dbReference>
<organism evidence="2 3">
    <name type="scientific">Opisthorchis felineus</name>
    <dbReference type="NCBI Taxonomy" id="147828"/>
    <lineage>
        <taxon>Eukaryota</taxon>
        <taxon>Metazoa</taxon>
        <taxon>Spiralia</taxon>
        <taxon>Lophotrochozoa</taxon>
        <taxon>Platyhelminthes</taxon>
        <taxon>Trematoda</taxon>
        <taxon>Digenea</taxon>
        <taxon>Opisthorchiida</taxon>
        <taxon>Opisthorchiata</taxon>
        <taxon>Opisthorchiidae</taxon>
        <taxon>Opisthorchis</taxon>
    </lineage>
</organism>
<keyword evidence="3" id="KW-1185">Reference proteome</keyword>
<dbReference type="Proteomes" id="UP000308267">
    <property type="component" value="Unassembled WGS sequence"/>
</dbReference>
<dbReference type="OrthoDB" id="6022652at2759"/>